<evidence type="ECO:0000313" key="3">
    <source>
        <dbReference type="EMBL" id="KAL1546606.1"/>
    </source>
</evidence>
<comment type="caution">
    <text evidence="3">The sequence shown here is derived from an EMBL/GenBank/DDBJ whole genome shotgun (WGS) entry which is preliminary data.</text>
</comment>
<dbReference type="InterPro" id="IPR052436">
    <property type="entry name" value="LTO1_adapter"/>
</dbReference>
<reference evidence="3 4" key="1">
    <citation type="submission" date="2024-06" db="EMBL/GenBank/DDBJ databases">
        <title>A chromosome level genome sequence of Diviner's sage (Salvia divinorum).</title>
        <authorList>
            <person name="Ford S.A."/>
            <person name="Ro D.-K."/>
            <person name="Ness R.W."/>
            <person name="Phillips M.A."/>
        </authorList>
    </citation>
    <scope>NUCLEOTIDE SEQUENCE [LARGE SCALE GENOMIC DNA]</scope>
    <source>
        <strain evidence="3">SAF-2024a</strain>
        <tissue evidence="3">Leaf</tissue>
    </source>
</reference>
<evidence type="ECO:0000259" key="2">
    <source>
        <dbReference type="Pfam" id="PF09811"/>
    </source>
</evidence>
<accession>A0ABD1GR50</accession>
<feature type="domain" description="Essential protein Yae1 N-terminal" evidence="2">
    <location>
        <begin position="18"/>
        <end position="56"/>
    </location>
</feature>
<dbReference type="AlphaFoldDB" id="A0ABD1GR50"/>
<keyword evidence="4" id="KW-1185">Reference proteome</keyword>
<proteinExistence type="inferred from homology"/>
<evidence type="ECO:0000256" key="1">
    <source>
        <dbReference type="ARBA" id="ARBA00038090"/>
    </source>
</evidence>
<dbReference type="Proteomes" id="UP001567538">
    <property type="component" value="Unassembled WGS sequence"/>
</dbReference>
<dbReference type="PANTHER" id="PTHR28532:SF1">
    <property type="entry name" value="ORAL CANCER OVEREXPRESSED 1"/>
    <property type="match status" value="1"/>
</dbReference>
<gene>
    <name evidence="3" type="ORF">AAHA92_23180</name>
</gene>
<name>A0ABD1GR50_SALDI</name>
<evidence type="ECO:0000313" key="4">
    <source>
        <dbReference type="Proteomes" id="UP001567538"/>
    </source>
</evidence>
<dbReference type="Pfam" id="PF09811">
    <property type="entry name" value="Yae1_N"/>
    <property type="match status" value="1"/>
</dbReference>
<comment type="similarity">
    <text evidence="1">Belongs to the LTO1 family.</text>
</comment>
<organism evidence="3 4">
    <name type="scientific">Salvia divinorum</name>
    <name type="common">Maria pastora</name>
    <name type="synonym">Diviner's sage</name>
    <dbReference type="NCBI Taxonomy" id="28513"/>
    <lineage>
        <taxon>Eukaryota</taxon>
        <taxon>Viridiplantae</taxon>
        <taxon>Streptophyta</taxon>
        <taxon>Embryophyta</taxon>
        <taxon>Tracheophyta</taxon>
        <taxon>Spermatophyta</taxon>
        <taxon>Magnoliopsida</taxon>
        <taxon>eudicotyledons</taxon>
        <taxon>Gunneridae</taxon>
        <taxon>Pentapetalae</taxon>
        <taxon>asterids</taxon>
        <taxon>lamiids</taxon>
        <taxon>Lamiales</taxon>
        <taxon>Lamiaceae</taxon>
        <taxon>Nepetoideae</taxon>
        <taxon>Mentheae</taxon>
        <taxon>Salviinae</taxon>
        <taxon>Salvia</taxon>
        <taxon>Salvia subgen. Calosphace</taxon>
    </lineage>
</organism>
<dbReference type="InterPro" id="IPR019191">
    <property type="entry name" value="Essential_protein_Yae1_N"/>
</dbReference>
<protein>
    <submittedName>
        <fullName evidence="3">Protein LTO1</fullName>
    </submittedName>
</protein>
<dbReference type="EMBL" id="JBEAFC010000008">
    <property type="protein sequence ID" value="KAL1546606.1"/>
    <property type="molecule type" value="Genomic_DNA"/>
</dbReference>
<dbReference type="PANTHER" id="PTHR28532">
    <property type="entry name" value="GEO13458P1"/>
    <property type="match status" value="1"/>
</dbReference>
<sequence length="137" mass="15155">MDIFESSLNLEESHLREGYDEGYADGLISGKEEGQQVGLKTGFETGEELGFYRGCVGVWSSAIRADPNFMSARIQKTIKQMDELLQNYAILEPENEAVSDAMDALRLKFKVISASLNLKLEYKGYPKSSDAAGDIGF</sequence>